<evidence type="ECO:0000256" key="1">
    <source>
        <dbReference type="SAM" id="MobiDB-lite"/>
    </source>
</evidence>
<keyword evidence="3" id="KW-1185">Reference proteome</keyword>
<feature type="compositionally biased region" description="Low complexity" evidence="1">
    <location>
        <begin position="21"/>
        <end position="32"/>
    </location>
</feature>
<accession>A0ABY5AWH3</accession>
<name>A0ABY5AWH3_CLOSE</name>
<dbReference type="RefSeq" id="WP_252655275.1">
    <property type="nucleotide sequence ID" value="NZ_CP099799.1"/>
</dbReference>
<evidence type="ECO:0000313" key="2">
    <source>
        <dbReference type="EMBL" id="USR99824.1"/>
    </source>
</evidence>
<organism evidence="2 3">
    <name type="scientific">Clostridium septicum</name>
    <dbReference type="NCBI Taxonomy" id="1504"/>
    <lineage>
        <taxon>Bacteria</taxon>
        <taxon>Bacillati</taxon>
        <taxon>Bacillota</taxon>
        <taxon>Clostridia</taxon>
        <taxon>Eubacteriales</taxon>
        <taxon>Clostridiaceae</taxon>
        <taxon>Clostridium</taxon>
    </lineage>
</organism>
<feature type="region of interest" description="Disordered" evidence="1">
    <location>
        <begin position="21"/>
        <end position="46"/>
    </location>
</feature>
<proteinExistence type="predicted"/>
<reference evidence="2" key="1">
    <citation type="submission" date="2022-06" db="EMBL/GenBank/DDBJ databases">
        <authorList>
            <person name="Holder M.E."/>
            <person name="Ajami N.J."/>
            <person name="Petrosino J.F."/>
        </authorList>
    </citation>
    <scope>NUCLEOTIDE SEQUENCE</scope>
    <source>
        <strain evidence="2">RMA 8861</strain>
    </source>
</reference>
<gene>
    <name evidence="2" type="ORF">NH397_09935</name>
</gene>
<evidence type="ECO:0000313" key="3">
    <source>
        <dbReference type="Proteomes" id="UP001055437"/>
    </source>
</evidence>
<dbReference type="EMBL" id="CP099799">
    <property type="protein sequence ID" value="USR99824.1"/>
    <property type="molecule type" value="Genomic_DNA"/>
</dbReference>
<sequence>MKDIIITLKRLFIRYLLLTSNPNNRIKSNPNNETRNNRFSSKDRPY</sequence>
<dbReference type="Proteomes" id="UP001055437">
    <property type="component" value="Chromosome"/>
</dbReference>
<protein>
    <submittedName>
        <fullName evidence="2">Uncharacterized protein</fullName>
    </submittedName>
</protein>